<evidence type="ECO:0000313" key="3">
    <source>
        <dbReference type="Proteomes" id="UP000183832"/>
    </source>
</evidence>
<proteinExistence type="predicted"/>
<feature type="chain" id="PRO_5012249906" evidence="1">
    <location>
        <begin position="16"/>
        <end position="109"/>
    </location>
</feature>
<sequence>MLSMVKVLELVVVQSVTSPMFECSPKDFVKKTFQCRHHCLEMNLNKSKKLFAPCEKSLALLAKTFKEIATCHGSKITSRMASFKSRLEFSGPLQEVKSKRGRKKASSLR</sequence>
<name>A0A1J1IYH4_9DIPT</name>
<gene>
    <name evidence="2" type="ORF">CLUMA_CG018548</name>
</gene>
<evidence type="ECO:0000313" key="2">
    <source>
        <dbReference type="EMBL" id="CRL05144.1"/>
    </source>
</evidence>
<dbReference type="AlphaFoldDB" id="A0A1J1IYH4"/>
<keyword evidence="1" id="KW-0732">Signal</keyword>
<accession>A0A1J1IYH4</accession>
<dbReference type="Proteomes" id="UP000183832">
    <property type="component" value="Unassembled WGS sequence"/>
</dbReference>
<feature type="signal peptide" evidence="1">
    <location>
        <begin position="1"/>
        <end position="15"/>
    </location>
</feature>
<evidence type="ECO:0000256" key="1">
    <source>
        <dbReference type="SAM" id="SignalP"/>
    </source>
</evidence>
<protein>
    <submittedName>
        <fullName evidence="2">CLUMA_CG018548, isoform A</fullName>
    </submittedName>
</protein>
<keyword evidence="3" id="KW-1185">Reference proteome</keyword>
<organism evidence="2 3">
    <name type="scientific">Clunio marinus</name>
    <dbReference type="NCBI Taxonomy" id="568069"/>
    <lineage>
        <taxon>Eukaryota</taxon>
        <taxon>Metazoa</taxon>
        <taxon>Ecdysozoa</taxon>
        <taxon>Arthropoda</taxon>
        <taxon>Hexapoda</taxon>
        <taxon>Insecta</taxon>
        <taxon>Pterygota</taxon>
        <taxon>Neoptera</taxon>
        <taxon>Endopterygota</taxon>
        <taxon>Diptera</taxon>
        <taxon>Nematocera</taxon>
        <taxon>Chironomoidea</taxon>
        <taxon>Chironomidae</taxon>
        <taxon>Clunio</taxon>
    </lineage>
</organism>
<reference evidence="2 3" key="1">
    <citation type="submission" date="2015-04" db="EMBL/GenBank/DDBJ databases">
        <authorList>
            <person name="Syromyatnikov M.Y."/>
            <person name="Popov V.N."/>
        </authorList>
    </citation>
    <scope>NUCLEOTIDE SEQUENCE [LARGE SCALE GENOMIC DNA]</scope>
</reference>
<dbReference type="EMBL" id="CVRI01000064">
    <property type="protein sequence ID" value="CRL05144.1"/>
    <property type="molecule type" value="Genomic_DNA"/>
</dbReference>